<dbReference type="Pfam" id="PF02141">
    <property type="entry name" value="DENN"/>
    <property type="match status" value="1"/>
</dbReference>
<protein>
    <submittedName>
        <fullName evidence="2">Uncharacterized protein AlNc14C246G9560</fullName>
    </submittedName>
</protein>
<dbReference type="PANTHER" id="PTHR15288">
    <property type="entry name" value="DENN DOMAIN-CONTAINING PROTEIN 2"/>
    <property type="match status" value="1"/>
</dbReference>
<dbReference type="Gene3D" id="3.40.50.11500">
    <property type="match status" value="1"/>
</dbReference>
<dbReference type="HOGENOM" id="CLU_319935_0_0_1"/>
<dbReference type="Gene3D" id="3.30.450.200">
    <property type="match status" value="1"/>
</dbReference>
<dbReference type="SMART" id="SM00799">
    <property type="entry name" value="DENN"/>
    <property type="match status" value="1"/>
</dbReference>
<evidence type="ECO:0000313" key="2">
    <source>
        <dbReference type="EMBL" id="CCA24563.1"/>
    </source>
</evidence>
<reference evidence="2" key="1">
    <citation type="journal article" date="2011" name="PLoS Biol.">
        <title>Gene gain and loss during evolution of obligate parasitism in the white rust pathogen of Arabidopsis thaliana.</title>
        <authorList>
            <person name="Kemen E."/>
            <person name="Gardiner A."/>
            <person name="Schultz-Larsen T."/>
            <person name="Kemen A.C."/>
            <person name="Balmuth A.L."/>
            <person name="Robert-Seilaniantz A."/>
            <person name="Bailey K."/>
            <person name="Holub E."/>
            <person name="Studholme D.J."/>
            <person name="Maclean D."/>
            <person name="Jones J.D."/>
        </authorList>
    </citation>
    <scope>NUCLEOTIDE SEQUENCE</scope>
</reference>
<gene>
    <name evidence="2" type="primary">AlNc14C246G9560</name>
    <name evidence="2" type="ORF">ALNC14_107070</name>
</gene>
<organism evidence="2">
    <name type="scientific">Albugo laibachii Nc14</name>
    <dbReference type="NCBI Taxonomy" id="890382"/>
    <lineage>
        <taxon>Eukaryota</taxon>
        <taxon>Sar</taxon>
        <taxon>Stramenopiles</taxon>
        <taxon>Oomycota</taxon>
        <taxon>Peronosporomycetes</taxon>
        <taxon>Albuginales</taxon>
        <taxon>Albuginaceae</taxon>
        <taxon>Albugo</taxon>
    </lineage>
</organism>
<dbReference type="Pfam" id="PF03456">
    <property type="entry name" value="uDENN"/>
    <property type="match status" value="1"/>
</dbReference>
<dbReference type="PROSITE" id="PS50211">
    <property type="entry name" value="DENN"/>
    <property type="match status" value="1"/>
</dbReference>
<dbReference type="InterPro" id="IPR037516">
    <property type="entry name" value="Tripartite_DENN"/>
</dbReference>
<sequence length="869" mass="98764">MDDATWDRTVEKFDNEFKKYTSNKSSKSARAVTLARAELRNHRTLLWKDNKLKENKINEGRLTPERKELIEKRIVEIEVALDRFHQDVAQYNQLKAINKLQKDLEVKRIYPTPKYTHSQIGIFGSELDPIETLLSPTLSSFDFDDDSERMSDDEEVFLSTETQSEKQVVAGKDLPGEEILDADLSCLPRLQAYFHEGIVRTARAKTIGVCEQYGHDEVSRSTTDGIEREAKLRGILYRMTCTKSDATDLWTTKQHPERYRQDIARSLLVSMQMRETHVFEQLVVAGVHFHPDDVDVSVQARELSKFWKPEVFSAYPSCNQSAYDASIADFCFPKGVPVVACDTNEAQILRGGPITNWLLDAKALIENMSESVSSGYVFRLTGAKGEVLYGCCVAIMQEVLVNYGDQRKSLGTSATRFLAPVSYCLISKYPFYRLHFTILRMLVETQYGTKQTKNEYYKLPEGEHQNVNFAQTSEKRSCGVIPKRLSYHHLDMIAPNRTTPNGVIVVNENKPIPRCASESEKCSTQTENVDILTVVATYLPDSGIQVGDVLESVDGIATESIGIHETMELIQSETRPFSLRFRRGHGTEPAQSLELISFESIELLERMQTMKLGDPGTWTNVRLPRNTLEYLCPELAPERWAAIIAIRLIAPTRLVQILGALLLEKQMVIMGENVACVSAVCAALTLLLSPFHWQSTFIPLLPSHLVDFLHSPVPFLVGCHTLSSTCEWPDLLFYNIDNGELQSSNLEDDLSPIPDAIAAKLKQCLQEAKQSLESPDLENRQSWFELTYKEEAIVTLVLNQVSDLLTDLCVDFSLNYTREDNTEPNYEQLQEQLWRAARTSKYRVFLKAFVQTQMFCYYCENILKPYNCS</sequence>
<dbReference type="EMBL" id="FR824291">
    <property type="protein sequence ID" value="CCA24563.1"/>
    <property type="molecule type" value="Genomic_DNA"/>
</dbReference>
<reference evidence="2" key="2">
    <citation type="submission" date="2011-02" db="EMBL/GenBank/DDBJ databases">
        <authorList>
            <person name="MacLean D."/>
        </authorList>
    </citation>
    <scope>NUCLEOTIDE SEQUENCE</scope>
</reference>
<dbReference type="AlphaFoldDB" id="F0WT75"/>
<name>F0WT75_9STRA</name>
<dbReference type="InterPro" id="IPR005113">
    <property type="entry name" value="uDENN_dom"/>
</dbReference>
<evidence type="ECO:0000259" key="1">
    <source>
        <dbReference type="PROSITE" id="PS50211"/>
    </source>
</evidence>
<dbReference type="InterPro" id="IPR051942">
    <property type="entry name" value="DENN_domain_containing_2"/>
</dbReference>
<dbReference type="InterPro" id="IPR043153">
    <property type="entry name" value="DENN_C"/>
</dbReference>
<dbReference type="PANTHER" id="PTHR15288:SF0">
    <property type="entry name" value="UDENN DOMAIN-CONTAINING PROTEIN"/>
    <property type="match status" value="1"/>
</dbReference>
<dbReference type="InterPro" id="IPR001194">
    <property type="entry name" value="cDENN_dom"/>
</dbReference>
<accession>F0WT75</accession>
<proteinExistence type="predicted"/>
<feature type="domain" description="UDENN" evidence="1">
    <location>
        <begin position="292"/>
        <end position="869"/>
    </location>
</feature>